<proteinExistence type="inferred from homology"/>
<evidence type="ECO:0000256" key="5">
    <source>
        <dbReference type="ARBA" id="ARBA00022989"/>
    </source>
</evidence>
<dbReference type="PANTHER" id="PTHR30151">
    <property type="entry name" value="ALKANE SULFONATE ABC TRANSPORTER-RELATED, MEMBRANE SUBUNIT"/>
    <property type="match status" value="1"/>
</dbReference>
<sequence>MLNNKEQSNEHKKYINTIKKKKRNIRITQILIIILFFGVWELLARFEFIDSFLTSYPSAMWNLFLNYVKDGSLFHHIGISLMENIVGFLGGTILGILIAILLWWSDFISKVLDPYLVVLNSLPKTALAPIIILWVGAGYSGIIVTAISISIVVTIMNVYSGFVEVDSEKIKMLKTFGATKFQILRKLIIPSSVPSMINSLKINIGLSWVGVIVGEFLVSKAGIGYLIVYGGQIFKLDLVMMSVMILAILAAVMYQGVALIEKKYMKWRQ</sequence>
<evidence type="ECO:0000256" key="4">
    <source>
        <dbReference type="ARBA" id="ARBA00022692"/>
    </source>
</evidence>
<dbReference type="AlphaFoldDB" id="A0A845QV27"/>
<evidence type="ECO:0000256" key="6">
    <source>
        <dbReference type="ARBA" id="ARBA00023136"/>
    </source>
</evidence>
<dbReference type="OrthoDB" id="9783295at2"/>
<evidence type="ECO:0000259" key="8">
    <source>
        <dbReference type="PROSITE" id="PS50928"/>
    </source>
</evidence>
<keyword evidence="6 7" id="KW-0472">Membrane</keyword>
<dbReference type="Pfam" id="PF00528">
    <property type="entry name" value="BPD_transp_1"/>
    <property type="match status" value="1"/>
</dbReference>
<dbReference type="InterPro" id="IPR000515">
    <property type="entry name" value="MetI-like"/>
</dbReference>
<feature type="transmembrane region" description="Helical" evidence="7">
    <location>
        <begin position="206"/>
        <end position="227"/>
    </location>
</feature>
<gene>
    <name evidence="9" type="ORF">D3Z33_03260</name>
</gene>
<organism evidence="9 10">
    <name type="scientific">Senegalia massiliensis</name>
    <dbReference type="NCBI Taxonomy" id="1720316"/>
    <lineage>
        <taxon>Bacteria</taxon>
        <taxon>Bacillati</taxon>
        <taxon>Bacillota</taxon>
        <taxon>Clostridia</taxon>
        <taxon>Eubacteriales</taxon>
        <taxon>Clostridiaceae</taxon>
        <taxon>Senegalia</taxon>
    </lineage>
</organism>
<dbReference type="SUPFAM" id="SSF161098">
    <property type="entry name" value="MetI-like"/>
    <property type="match status" value="1"/>
</dbReference>
<dbReference type="PROSITE" id="PS50928">
    <property type="entry name" value="ABC_TM1"/>
    <property type="match status" value="1"/>
</dbReference>
<accession>A0A845QV27</accession>
<dbReference type="InterPro" id="IPR035906">
    <property type="entry name" value="MetI-like_sf"/>
</dbReference>
<feature type="transmembrane region" description="Helical" evidence="7">
    <location>
        <begin position="85"/>
        <end position="104"/>
    </location>
</feature>
<reference evidence="9 10" key="1">
    <citation type="submission" date="2018-08" db="EMBL/GenBank/DDBJ databases">
        <title>Murine metabolic-syndrome-specific gut microbial biobank.</title>
        <authorList>
            <person name="Liu C."/>
        </authorList>
    </citation>
    <scope>NUCLEOTIDE SEQUENCE [LARGE SCALE GENOMIC DNA]</scope>
    <source>
        <strain evidence="9 10">583</strain>
    </source>
</reference>
<comment type="caution">
    <text evidence="9">The sequence shown here is derived from an EMBL/GenBank/DDBJ whole genome shotgun (WGS) entry which is preliminary data.</text>
</comment>
<dbReference type="RefSeq" id="WP_160196362.1">
    <property type="nucleotide sequence ID" value="NZ_QXXA01000004.1"/>
</dbReference>
<dbReference type="EMBL" id="QXXA01000004">
    <property type="protein sequence ID" value="NBI05874.1"/>
    <property type="molecule type" value="Genomic_DNA"/>
</dbReference>
<evidence type="ECO:0000313" key="10">
    <source>
        <dbReference type="Proteomes" id="UP000467132"/>
    </source>
</evidence>
<comment type="subcellular location">
    <subcellularLocation>
        <location evidence="1 7">Cell membrane</location>
        <topology evidence="1 7">Multi-pass membrane protein</topology>
    </subcellularLocation>
</comment>
<evidence type="ECO:0000313" key="9">
    <source>
        <dbReference type="EMBL" id="NBI05874.1"/>
    </source>
</evidence>
<feature type="domain" description="ABC transmembrane type-1" evidence="8">
    <location>
        <begin position="77"/>
        <end position="261"/>
    </location>
</feature>
<dbReference type="PANTHER" id="PTHR30151:SF19">
    <property type="entry name" value="ABC TRANSPORTER PERMEASE"/>
    <property type="match status" value="1"/>
</dbReference>
<dbReference type="GO" id="GO:0005886">
    <property type="term" value="C:plasma membrane"/>
    <property type="evidence" value="ECO:0007669"/>
    <property type="project" value="UniProtKB-SubCell"/>
</dbReference>
<dbReference type="GO" id="GO:0055085">
    <property type="term" value="P:transmembrane transport"/>
    <property type="evidence" value="ECO:0007669"/>
    <property type="project" value="InterPro"/>
</dbReference>
<feature type="transmembrane region" description="Helical" evidence="7">
    <location>
        <begin position="116"/>
        <end position="136"/>
    </location>
</feature>
<protein>
    <submittedName>
        <fullName evidence="9">ABC transporter permease</fullName>
    </submittedName>
</protein>
<dbReference type="Gene3D" id="1.10.3720.10">
    <property type="entry name" value="MetI-like"/>
    <property type="match status" value="1"/>
</dbReference>
<dbReference type="CDD" id="cd06261">
    <property type="entry name" value="TM_PBP2"/>
    <property type="match status" value="1"/>
</dbReference>
<evidence type="ECO:0000256" key="1">
    <source>
        <dbReference type="ARBA" id="ARBA00004651"/>
    </source>
</evidence>
<evidence type="ECO:0000256" key="2">
    <source>
        <dbReference type="ARBA" id="ARBA00022448"/>
    </source>
</evidence>
<comment type="similarity">
    <text evidence="7">Belongs to the binding-protein-dependent transport system permease family.</text>
</comment>
<keyword evidence="5 7" id="KW-1133">Transmembrane helix</keyword>
<keyword evidence="3" id="KW-1003">Cell membrane</keyword>
<name>A0A845QV27_9CLOT</name>
<keyword evidence="10" id="KW-1185">Reference proteome</keyword>
<evidence type="ECO:0000256" key="7">
    <source>
        <dbReference type="RuleBase" id="RU363032"/>
    </source>
</evidence>
<evidence type="ECO:0000256" key="3">
    <source>
        <dbReference type="ARBA" id="ARBA00022475"/>
    </source>
</evidence>
<feature type="transmembrane region" description="Helical" evidence="7">
    <location>
        <begin position="239"/>
        <end position="260"/>
    </location>
</feature>
<feature type="transmembrane region" description="Helical" evidence="7">
    <location>
        <begin position="27"/>
        <end position="46"/>
    </location>
</feature>
<keyword evidence="2 7" id="KW-0813">Transport</keyword>
<dbReference type="Proteomes" id="UP000467132">
    <property type="component" value="Unassembled WGS sequence"/>
</dbReference>
<feature type="transmembrane region" description="Helical" evidence="7">
    <location>
        <begin position="142"/>
        <end position="162"/>
    </location>
</feature>
<keyword evidence="4 7" id="KW-0812">Transmembrane</keyword>